<evidence type="ECO:0000256" key="2">
    <source>
        <dbReference type="ARBA" id="ARBA00023125"/>
    </source>
</evidence>
<dbReference type="EMBL" id="JBHSLN010000087">
    <property type="protein sequence ID" value="MFC5299233.1"/>
    <property type="molecule type" value="Genomic_DNA"/>
</dbReference>
<keyword evidence="2 5" id="KW-0238">DNA-binding</keyword>
<dbReference type="Proteomes" id="UP001595937">
    <property type="component" value="Unassembled WGS sequence"/>
</dbReference>
<evidence type="ECO:0000256" key="3">
    <source>
        <dbReference type="ARBA" id="ARBA00023163"/>
    </source>
</evidence>
<dbReference type="SMART" id="SM00354">
    <property type="entry name" value="HTH_LACI"/>
    <property type="match status" value="1"/>
</dbReference>
<dbReference type="CDD" id="cd06267">
    <property type="entry name" value="PBP1_LacI_sugar_binding-like"/>
    <property type="match status" value="1"/>
</dbReference>
<comment type="caution">
    <text evidence="5">The sequence shown here is derived from an EMBL/GenBank/DDBJ whole genome shotgun (WGS) entry which is preliminary data.</text>
</comment>
<accession>A0ABW0FKP5</accession>
<dbReference type="RefSeq" id="WP_193117960.1">
    <property type="nucleotide sequence ID" value="NZ_BAAAIR010000033.1"/>
</dbReference>
<sequence>MMANGASSPVPTIYQVAERAGVSIATVSRAFSDPSKVAPRTLDAVLEAARVLRYVPAAAARALAVRRSKALGVVLPHIDGPYYAELLVGFEVAASELGLSVVLALLNPQEPRHLSVLDLLGRVDGVAFMARSGAQDDTVRQVADVRPTVSVARGQVEGVDAFYAENRAAARQLTEHLIEHGRRRIGFVGRLEEGSDIGQRHVGYLEALEEAGLAPAERFEKDPVEASGLEIAEMLLAVERERNDADAGAAGADDATGIAGLDALVCGNDELAMAIISRLTAAGVDVPGRLAVTGWDDTVTARYLTPGLTTVRQDVAELGALAAQRLAALIDGDTSQSPVTVDSNVVLRQSCGCAPDPVPALA</sequence>
<dbReference type="InterPro" id="IPR046335">
    <property type="entry name" value="LacI/GalR-like_sensor"/>
</dbReference>
<gene>
    <name evidence="5" type="ORF">ACFPK8_17085</name>
</gene>
<feature type="domain" description="HTH lacI-type" evidence="4">
    <location>
        <begin position="11"/>
        <end position="65"/>
    </location>
</feature>
<dbReference type="Gene3D" id="3.40.50.2300">
    <property type="match status" value="2"/>
</dbReference>
<dbReference type="Pfam" id="PF00356">
    <property type="entry name" value="LacI"/>
    <property type="match status" value="1"/>
</dbReference>
<dbReference type="InterPro" id="IPR000843">
    <property type="entry name" value="HTH_LacI"/>
</dbReference>
<proteinExistence type="predicted"/>
<dbReference type="SUPFAM" id="SSF47413">
    <property type="entry name" value="lambda repressor-like DNA-binding domains"/>
    <property type="match status" value="1"/>
</dbReference>
<dbReference type="Pfam" id="PF13377">
    <property type="entry name" value="Peripla_BP_3"/>
    <property type="match status" value="1"/>
</dbReference>
<dbReference type="InterPro" id="IPR028082">
    <property type="entry name" value="Peripla_BP_I"/>
</dbReference>
<evidence type="ECO:0000313" key="6">
    <source>
        <dbReference type="Proteomes" id="UP001595937"/>
    </source>
</evidence>
<evidence type="ECO:0000313" key="5">
    <source>
        <dbReference type="EMBL" id="MFC5299233.1"/>
    </source>
</evidence>
<dbReference type="PANTHER" id="PTHR30146">
    <property type="entry name" value="LACI-RELATED TRANSCRIPTIONAL REPRESSOR"/>
    <property type="match status" value="1"/>
</dbReference>
<dbReference type="GeneID" id="303296885"/>
<reference evidence="6" key="1">
    <citation type="journal article" date="2019" name="Int. J. Syst. Evol. Microbiol.">
        <title>The Global Catalogue of Microorganisms (GCM) 10K type strain sequencing project: providing services to taxonomists for standard genome sequencing and annotation.</title>
        <authorList>
            <consortium name="The Broad Institute Genomics Platform"/>
            <consortium name="The Broad Institute Genome Sequencing Center for Infectious Disease"/>
            <person name="Wu L."/>
            <person name="Ma J."/>
        </authorList>
    </citation>
    <scope>NUCLEOTIDE SEQUENCE [LARGE SCALE GENOMIC DNA]</scope>
    <source>
        <strain evidence="6">CGMCC 1.16455</strain>
    </source>
</reference>
<keyword evidence="3" id="KW-0804">Transcription</keyword>
<dbReference type="SUPFAM" id="SSF53822">
    <property type="entry name" value="Periplasmic binding protein-like I"/>
    <property type="match status" value="1"/>
</dbReference>
<dbReference type="CDD" id="cd01392">
    <property type="entry name" value="HTH_LacI"/>
    <property type="match status" value="1"/>
</dbReference>
<dbReference type="InterPro" id="IPR010982">
    <property type="entry name" value="Lambda_DNA-bd_dom_sf"/>
</dbReference>
<evidence type="ECO:0000259" key="4">
    <source>
        <dbReference type="PROSITE" id="PS50932"/>
    </source>
</evidence>
<dbReference type="PANTHER" id="PTHR30146:SF109">
    <property type="entry name" value="HTH-TYPE TRANSCRIPTIONAL REGULATOR GALS"/>
    <property type="match status" value="1"/>
</dbReference>
<keyword evidence="6" id="KW-1185">Reference proteome</keyword>
<dbReference type="PROSITE" id="PS50932">
    <property type="entry name" value="HTH_LACI_2"/>
    <property type="match status" value="1"/>
</dbReference>
<keyword evidence="1" id="KW-0805">Transcription regulation</keyword>
<evidence type="ECO:0000256" key="1">
    <source>
        <dbReference type="ARBA" id="ARBA00023015"/>
    </source>
</evidence>
<organism evidence="5 6">
    <name type="scientific">Brachybacterium tyrofermentans</name>
    <dbReference type="NCBI Taxonomy" id="47848"/>
    <lineage>
        <taxon>Bacteria</taxon>
        <taxon>Bacillati</taxon>
        <taxon>Actinomycetota</taxon>
        <taxon>Actinomycetes</taxon>
        <taxon>Micrococcales</taxon>
        <taxon>Dermabacteraceae</taxon>
        <taxon>Brachybacterium</taxon>
    </lineage>
</organism>
<dbReference type="Gene3D" id="1.10.260.40">
    <property type="entry name" value="lambda repressor-like DNA-binding domains"/>
    <property type="match status" value="1"/>
</dbReference>
<dbReference type="GO" id="GO:0003677">
    <property type="term" value="F:DNA binding"/>
    <property type="evidence" value="ECO:0007669"/>
    <property type="project" value="UniProtKB-KW"/>
</dbReference>
<name>A0ABW0FKP5_9MICO</name>
<protein>
    <submittedName>
        <fullName evidence="5">LacI family DNA-binding transcriptional regulator</fullName>
    </submittedName>
</protein>